<evidence type="ECO:0000313" key="5">
    <source>
        <dbReference type="Proteomes" id="UP000027222"/>
    </source>
</evidence>
<dbReference type="Proteomes" id="UP000027222">
    <property type="component" value="Unassembled WGS sequence"/>
</dbReference>
<proteinExistence type="predicted"/>
<feature type="compositionally biased region" description="Basic and acidic residues" evidence="1">
    <location>
        <begin position="56"/>
        <end position="67"/>
    </location>
</feature>
<accession>A0A067TMY7</accession>
<gene>
    <name evidence="4" type="ORF">GALMADRAFT_715861</name>
</gene>
<dbReference type="AlphaFoldDB" id="A0A067TMY7"/>
<evidence type="ECO:0000256" key="2">
    <source>
        <dbReference type="SAM" id="Phobius"/>
    </source>
</evidence>
<keyword evidence="2" id="KW-0812">Transmembrane</keyword>
<dbReference type="HOGENOM" id="CLU_020036_0_0_1"/>
<keyword evidence="2" id="KW-1133">Transmembrane helix</keyword>
<feature type="transmembrane region" description="Helical" evidence="2">
    <location>
        <begin position="237"/>
        <end position="256"/>
    </location>
</feature>
<evidence type="ECO:0000259" key="3">
    <source>
        <dbReference type="Pfam" id="PF20153"/>
    </source>
</evidence>
<dbReference type="OrthoDB" id="3219854at2759"/>
<feature type="region of interest" description="Disordered" evidence="1">
    <location>
        <begin position="1"/>
        <end position="74"/>
    </location>
</feature>
<feature type="transmembrane region" description="Helical" evidence="2">
    <location>
        <begin position="110"/>
        <end position="127"/>
    </location>
</feature>
<organism evidence="4 5">
    <name type="scientific">Galerina marginata (strain CBS 339.88)</name>
    <dbReference type="NCBI Taxonomy" id="685588"/>
    <lineage>
        <taxon>Eukaryota</taxon>
        <taxon>Fungi</taxon>
        <taxon>Dikarya</taxon>
        <taxon>Basidiomycota</taxon>
        <taxon>Agaricomycotina</taxon>
        <taxon>Agaricomycetes</taxon>
        <taxon>Agaricomycetidae</taxon>
        <taxon>Agaricales</taxon>
        <taxon>Agaricineae</taxon>
        <taxon>Strophariaceae</taxon>
        <taxon>Galerina</taxon>
    </lineage>
</organism>
<sequence length="572" mass="63456">MSKSLDQNPLSKSTGDETFANAPTLEQGLQQPQTASATQADDKETLKASANAIDIPGDHPVIDDATARSDGGNPFQQECGLNSSIWQLYQDKARSVDEHLKESHNSGLDSLLIFAGLFSAVLSAFLIEARKGLQPDPQATTNALLEALLQSHSGAPQTYNPPTFKPSLSFKVVNGLWFCSLFFSLLSALGASLAKSWVADYAQVQHKPNAEDAYHRHLRFLGISSWHLTDIVTSLPILLHIAFFLFGFGLAILLFGDYVPIGAITLVLTVVALMLYLGTATVSVFYPDCPYQTPLTTFLIRLLAWILKSKQQTLSLSNISKAQLLLWLHDICLGSTEMDQVIIAIAGLDQSPDVQDVLHHSRFAETLCDGLSSVNTQPAMVANMLSLKAYFYVILHLLRTGFPHIGDDNEQYVKSLLVQLVTQGGPLYDCSSLPADFQEVAICIKAQILLCYPEIPRDQVFKITIPLYLKSVTQEAHQKMLQEVHLLGLATNQKVLSQLHGEQKMLRFNAYKQVEEMAKENNAIVIGYSLVVNEIYTSIPSMFVKKLKTLKHLLHKYRMYIILIQKLELNQN</sequence>
<keyword evidence="5" id="KW-1185">Reference proteome</keyword>
<dbReference type="InterPro" id="IPR045338">
    <property type="entry name" value="DUF6535"/>
</dbReference>
<feature type="compositionally biased region" description="Polar residues" evidence="1">
    <location>
        <begin position="1"/>
        <end position="13"/>
    </location>
</feature>
<dbReference type="Pfam" id="PF20153">
    <property type="entry name" value="DUF6535"/>
    <property type="match status" value="1"/>
</dbReference>
<dbReference type="EMBL" id="KL142368">
    <property type="protein sequence ID" value="KDR84506.1"/>
    <property type="molecule type" value="Genomic_DNA"/>
</dbReference>
<name>A0A067TMY7_GALM3</name>
<feature type="domain" description="DUF6535" evidence="3">
    <location>
        <begin position="86"/>
        <end position="255"/>
    </location>
</feature>
<evidence type="ECO:0000313" key="4">
    <source>
        <dbReference type="EMBL" id="KDR84506.1"/>
    </source>
</evidence>
<reference evidence="5" key="1">
    <citation type="journal article" date="2014" name="Proc. Natl. Acad. Sci. U.S.A.">
        <title>Extensive sampling of basidiomycete genomes demonstrates inadequacy of the white-rot/brown-rot paradigm for wood decay fungi.</title>
        <authorList>
            <person name="Riley R."/>
            <person name="Salamov A.A."/>
            <person name="Brown D.W."/>
            <person name="Nagy L.G."/>
            <person name="Floudas D."/>
            <person name="Held B.W."/>
            <person name="Levasseur A."/>
            <person name="Lombard V."/>
            <person name="Morin E."/>
            <person name="Otillar R."/>
            <person name="Lindquist E.A."/>
            <person name="Sun H."/>
            <person name="LaButti K.M."/>
            <person name="Schmutz J."/>
            <person name="Jabbour D."/>
            <person name="Luo H."/>
            <person name="Baker S.E."/>
            <person name="Pisabarro A.G."/>
            <person name="Walton J.D."/>
            <person name="Blanchette R.A."/>
            <person name="Henrissat B."/>
            <person name="Martin F."/>
            <person name="Cullen D."/>
            <person name="Hibbett D.S."/>
            <person name="Grigoriev I.V."/>
        </authorList>
    </citation>
    <scope>NUCLEOTIDE SEQUENCE [LARGE SCALE GENOMIC DNA]</scope>
    <source>
        <strain evidence="5">CBS 339.88</strain>
    </source>
</reference>
<evidence type="ECO:0000256" key="1">
    <source>
        <dbReference type="SAM" id="MobiDB-lite"/>
    </source>
</evidence>
<protein>
    <recommendedName>
        <fullName evidence="3">DUF6535 domain-containing protein</fullName>
    </recommendedName>
</protein>
<feature type="transmembrane region" description="Helical" evidence="2">
    <location>
        <begin position="175"/>
        <end position="194"/>
    </location>
</feature>
<feature type="compositionally biased region" description="Polar residues" evidence="1">
    <location>
        <begin position="27"/>
        <end position="39"/>
    </location>
</feature>
<keyword evidence="2" id="KW-0472">Membrane</keyword>
<feature type="transmembrane region" description="Helical" evidence="2">
    <location>
        <begin position="263"/>
        <end position="285"/>
    </location>
</feature>